<reference evidence="7 8" key="1">
    <citation type="submission" date="2024-05" db="EMBL/GenBank/DDBJ databases">
        <authorList>
            <person name="Liu Q."/>
            <person name="Xin Y.-H."/>
        </authorList>
    </citation>
    <scope>NUCLEOTIDE SEQUENCE [LARGE SCALE GENOMIC DNA]</scope>
    <source>
        <strain evidence="7 8">CGMCC 1.10181</strain>
    </source>
</reference>
<sequence length="245" mass="27525">MMATRDPSGLELVVDPVRAEASLWRRFRFEDDLRCRETLFNRYFKLARSVAGGLFRARAGQRLERADFDQFACEGLLQALDRYDPLRGVPFSAYARRRITGNIADGISTMSEIDAQLSHRHRVEQERLRSIAKTGDDPLAALSELAVGLALGLMLEGTGLVEPGDAPDRRPSAYDSLVWRETQALLVAEIGRLPENEAIVVRQHYDHGLSFASVAQLMNLSRGRVSQLHRAALERLRKRLRTKGG</sequence>
<feature type="domain" description="RNA polymerase sigma-70 region 2" evidence="5">
    <location>
        <begin position="39"/>
        <end position="107"/>
    </location>
</feature>
<keyword evidence="4" id="KW-0804">Transcription</keyword>
<evidence type="ECO:0000313" key="8">
    <source>
        <dbReference type="Proteomes" id="UP001419910"/>
    </source>
</evidence>
<dbReference type="CDD" id="cd06171">
    <property type="entry name" value="Sigma70_r4"/>
    <property type="match status" value="1"/>
</dbReference>
<dbReference type="Pfam" id="PF04542">
    <property type="entry name" value="Sigma70_r2"/>
    <property type="match status" value="1"/>
</dbReference>
<dbReference type="SUPFAM" id="SSF88659">
    <property type="entry name" value="Sigma3 and sigma4 domains of RNA polymerase sigma factors"/>
    <property type="match status" value="1"/>
</dbReference>
<dbReference type="EMBL" id="JBDIME010000010">
    <property type="protein sequence ID" value="MEN2790542.1"/>
    <property type="molecule type" value="Genomic_DNA"/>
</dbReference>
<dbReference type="InterPro" id="IPR014284">
    <property type="entry name" value="RNA_pol_sigma-70_dom"/>
</dbReference>
<gene>
    <name evidence="7" type="ORF">ABC974_12960</name>
</gene>
<evidence type="ECO:0000259" key="6">
    <source>
        <dbReference type="Pfam" id="PF04545"/>
    </source>
</evidence>
<organism evidence="7 8">
    <name type="scientific">Sphingomonas oligophenolica</name>
    <dbReference type="NCBI Taxonomy" id="301154"/>
    <lineage>
        <taxon>Bacteria</taxon>
        <taxon>Pseudomonadati</taxon>
        <taxon>Pseudomonadota</taxon>
        <taxon>Alphaproteobacteria</taxon>
        <taxon>Sphingomonadales</taxon>
        <taxon>Sphingomonadaceae</taxon>
        <taxon>Sphingomonas</taxon>
    </lineage>
</organism>
<dbReference type="SUPFAM" id="SSF88946">
    <property type="entry name" value="Sigma2 domain of RNA polymerase sigma factors"/>
    <property type="match status" value="1"/>
</dbReference>
<proteinExistence type="predicted"/>
<keyword evidence="8" id="KW-1185">Reference proteome</keyword>
<dbReference type="InterPro" id="IPR007630">
    <property type="entry name" value="RNA_pol_sigma70_r4"/>
</dbReference>
<feature type="domain" description="RNA polymerase sigma-70 region 4" evidence="6">
    <location>
        <begin position="191"/>
        <end position="238"/>
    </location>
</feature>
<protein>
    <submittedName>
        <fullName evidence="7">Sigma-70 family RNA polymerase sigma factor</fullName>
    </submittedName>
</protein>
<evidence type="ECO:0000256" key="4">
    <source>
        <dbReference type="ARBA" id="ARBA00023163"/>
    </source>
</evidence>
<dbReference type="Proteomes" id="UP001419910">
    <property type="component" value="Unassembled WGS sequence"/>
</dbReference>
<dbReference type="InterPro" id="IPR007627">
    <property type="entry name" value="RNA_pol_sigma70_r2"/>
</dbReference>
<comment type="caution">
    <text evidence="7">The sequence shown here is derived from an EMBL/GenBank/DDBJ whole genome shotgun (WGS) entry which is preliminary data.</text>
</comment>
<evidence type="ECO:0000256" key="2">
    <source>
        <dbReference type="ARBA" id="ARBA00023082"/>
    </source>
</evidence>
<keyword evidence="1" id="KW-0805">Transcription regulation</keyword>
<dbReference type="NCBIfam" id="TIGR02937">
    <property type="entry name" value="sigma70-ECF"/>
    <property type="match status" value="1"/>
</dbReference>
<keyword evidence="3" id="KW-0238">DNA-binding</keyword>
<dbReference type="RefSeq" id="WP_343888289.1">
    <property type="nucleotide sequence ID" value="NZ_BAAAEH010000008.1"/>
</dbReference>
<dbReference type="Pfam" id="PF04545">
    <property type="entry name" value="Sigma70_r4"/>
    <property type="match status" value="1"/>
</dbReference>
<dbReference type="InterPro" id="IPR013325">
    <property type="entry name" value="RNA_pol_sigma_r2"/>
</dbReference>
<name>A0ABU9Y430_9SPHN</name>
<dbReference type="Gene3D" id="1.20.140.160">
    <property type="match status" value="1"/>
</dbReference>
<dbReference type="InterPro" id="IPR013324">
    <property type="entry name" value="RNA_pol_sigma_r3/r4-like"/>
</dbReference>
<evidence type="ECO:0000313" key="7">
    <source>
        <dbReference type="EMBL" id="MEN2790542.1"/>
    </source>
</evidence>
<accession>A0ABU9Y430</accession>
<keyword evidence="2" id="KW-0731">Sigma factor</keyword>
<evidence type="ECO:0000256" key="1">
    <source>
        <dbReference type="ARBA" id="ARBA00023015"/>
    </source>
</evidence>
<evidence type="ECO:0000256" key="3">
    <source>
        <dbReference type="ARBA" id="ARBA00023125"/>
    </source>
</evidence>
<dbReference type="Gene3D" id="1.10.1740.10">
    <property type="match status" value="1"/>
</dbReference>
<evidence type="ECO:0000259" key="5">
    <source>
        <dbReference type="Pfam" id="PF04542"/>
    </source>
</evidence>
<dbReference type="PANTHER" id="PTHR30385">
    <property type="entry name" value="SIGMA FACTOR F FLAGELLAR"/>
    <property type="match status" value="1"/>
</dbReference>